<keyword evidence="5" id="KW-1185">Reference proteome</keyword>
<organism evidence="4 5">
    <name type="scientific">Vibrio mimicus</name>
    <dbReference type="NCBI Taxonomy" id="674"/>
    <lineage>
        <taxon>Bacteria</taxon>
        <taxon>Pseudomonadati</taxon>
        <taxon>Pseudomonadota</taxon>
        <taxon>Gammaproteobacteria</taxon>
        <taxon>Vibrionales</taxon>
        <taxon>Vibrionaceae</taxon>
        <taxon>Vibrio</taxon>
    </lineage>
</organism>
<comment type="similarity">
    <text evidence="1">Belongs to the 'phage' integrase family.</text>
</comment>
<reference evidence="4" key="1">
    <citation type="submission" date="2017-12" db="EMBL/GenBank/DDBJ databases">
        <title>FDA dAtabase for Regulatory Grade micrObial Sequences (FDA-ARGOS): Supporting development and validation of Infectious Disease Dx tests.</title>
        <authorList>
            <person name="Hoffmann M."/>
            <person name="Allard M."/>
            <person name="Evans P."/>
            <person name="Brown E."/>
            <person name="Tallon L.J."/>
            <person name="Sadzewicz L."/>
            <person name="Sengamalay N."/>
            <person name="Ott S."/>
            <person name="Godinez A."/>
            <person name="Nagaraj S."/>
            <person name="Vavikolanu K."/>
            <person name="Aluvathingal J."/>
            <person name="Nadendla S."/>
            <person name="Hobson J."/>
            <person name="Sichtig H."/>
        </authorList>
    </citation>
    <scope>NUCLEOTIDE SEQUENCE [LARGE SCALE GENOMIC DNA]</scope>
    <source>
        <strain evidence="4">FDAARGOS_113</strain>
    </source>
</reference>
<proteinExistence type="inferred from homology"/>
<feature type="domain" description="Tyr recombinase" evidence="3">
    <location>
        <begin position="1"/>
        <end position="90"/>
    </location>
</feature>
<evidence type="ECO:0000313" key="5">
    <source>
        <dbReference type="Proteomes" id="UP000053748"/>
    </source>
</evidence>
<dbReference type="PANTHER" id="PTHR30629:SF6">
    <property type="entry name" value="PROPHAGE INTEGRASE INTA-RELATED"/>
    <property type="match status" value="1"/>
</dbReference>
<dbReference type="InterPro" id="IPR002104">
    <property type="entry name" value="Integrase_catalytic"/>
</dbReference>
<evidence type="ECO:0000256" key="2">
    <source>
        <dbReference type="ARBA" id="ARBA00022908"/>
    </source>
</evidence>
<gene>
    <name evidence="4" type="ORF">AL544_017470</name>
</gene>
<evidence type="ECO:0000313" key="4">
    <source>
        <dbReference type="EMBL" id="PNM58477.1"/>
    </source>
</evidence>
<name>A0A2J9V3Y8_VIBMI</name>
<dbReference type="Pfam" id="PF00589">
    <property type="entry name" value="Phage_integrase"/>
    <property type="match status" value="1"/>
</dbReference>
<dbReference type="InterPro" id="IPR050808">
    <property type="entry name" value="Phage_Integrase"/>
</dbReference>
<dbReference type="GO" id="GO:0015074">
    <property type="term" value="P:DNA integration"/>
    <property type="evidence" value="ECO:0007669"/>
    <property type="project" value="UniProtKB-KW"/>
</dbReference>
<dbReference type="PANTHER" id="PTHR30629">
    <property type="entry name" value="PROPHAGE INTEGRASE"/>
    <property type="match status" value="1"/>
</dbReference>
<dbReference type="EMBL" id="LOSJ02000002">
    <property type="protein sequence ID" value="PNM58477.1"/>
    <property type="molecule type" value="Genomic_DNA"/>
</dbReference>
<keyword evidence="2" id="KW-0229">DNA integration</keyword>
<evidence type="ECO:0000256" key="1">
    <source>
        <dbReference type="ARBA" id="ARBA00008857"/>
    </source>
</evidence>
<dbReference type="GO" id="GO:0003677">
    <property type="term" value="F:DNA binding"/>
    <property type="evidence" value="ECO:0007669"/>
    <property type="project" value="InterPro"/>
</dbReference>
<dbReference type="Proteomes" id="UP000053748">
    <property type="component" value="Unassembled WGS sequence"/>
</dbReference>
<comment type="caution">
    <text evidence="4">The sequence shown here is derived from an EMBL/GenBank/DDBJ whole genome shotgun (WGS) entry which is preliminary data.</text>
</comment>
<dbReference type="GO" id="GO:0006310">
    <property type="term" value="P:DNA recombination"/>
    <property type="evidence" value="ECO:0007669"/>
    <property type="project" value="InterPro"/>
</dbReference>
<dbReference type="SUPFAM" id="SSF56349">
    <property type="entry name" value="DNA breaking-rejoining enzymes"/>
    <property type="match status" value="1"/>
</dbReference>
<evidence type="ECO:0000259" key="3">
    <source>
        <dbReference type="Pfam" id="PF00589"/>
    </source>
</evidence>
<dbReference type="InterPro" id="IPR011010">
    <property type="entry name" value="DNA_brk_join_enz"/>
</dbReference>
<protein>
    <submittedName>
        <fullName evidence="4">Preprotein translocase</fullName>
    </submittedName>
</protein>
<accession>A0A2J9V3Y8</accession>
<dbReference type="AlphaFoldDB" id="A0A2J9V3Y8"/>
<dbReference type="OrthoDB" id="9795573at2"/>
<sequence>MNREHVVPMTAQTLAILEVIKPIIGHRAFIFPSSRNPKVPTNTKTANKALSRMGFKDRAIAHGVGALASTTFNEQGFKPDVIEPALAHTNK</sequence>